<dbReference type="InterPro" id="IPR045055">
    <property type="entry name" value="DNA2/NAM7-like"/>
</dbReference>
<name>A0A5C3EZV9_9BASI</name>
<feature type="region of interest" description="Disordered" evidence="2">
    <location>
        <begin position="936"/>
        <end position="987"/>
    </location>
</feature>
<proteinExistence type="predicted"/>
<dbReference type="GO" id="GO:0005737">
    <property type="term" value="C:cytoplasm"/>
    <property type="evidence" value="ECO:0007669"/>
    <property type="project" value="TreeGrafter"/>
</dbReference>
<reference evidence="5 6" key="1">
    <citation type="submission" date="2018-03" db="EMBL/GenBank/DDBJ databases">
        <authorList>
            <person name="Guldener U."/>
        </authorList>
    </citation>
    <scope>NUCLEOTIDE SEQUENCE [LARGE SCALE GENOMIC DNA]</scope>
    <source>
        <strain evidence="5 6">DAOM196992</strain>
    </source>
</reference>
<evidence type="ECO:0000313" key="5">
    <source>
        <dbReference type="EMBL" id="SPO36699.1"/>
    </source>
</evidence>
<gene>
    <name evidence="5" type="ORF">PSFLO_02170</name>
</gene>
<evidence type="ECO:0000259" key="4">
    <source>
        <dbReference type="Pfam" id="PF13087"/>
    </source>
</evidence>
<dbReference type="InterPro" id="IPR027417">
    <property type="entry name" value="P-loop_NTPase"/>
</dbReference>
<organism evidence="5 6">
    <name type="scientific">Pseudozyma flocculosa</name>
    <dbReference type="NCBI Taxonomy" id="84751"/>
    <lineage>
        <taxon>Eukaryota</taxon>
        <taxon>Fungi</taxon>
        <taxon>Dikarya</taxon>
        <taxon>Basidiomycota</taxon>
        <taxon>Ustilaginomycotina</taxon>
        <taxon>Ustilaginomycetes</taxon>
        <taxon>Ustilaginales</taxon>
        <taxon>Ustilaginaceae</taxon>
        <taxon>Pseudozyma</taxon>
    </lineage>
</organism>
<sequence length="987" mass="108467">MRLDLLSPRGDRSWPFVTPKPEDLFRDAYIARPDRFDWRQRRSSLLRTSLATGGSSSTTSDSKWPAQRRKPSAAMLVGDEGKMTEKAIRWREKALRKQGLSARDIALERLRLEARKGERAGIRAEAAAYRQRWLDILDLERAREMQEIRERLKSPVDRLIEDGLAFDGLQAYWQDDSRRHFGKRVAVFKLSGAQELPRSHFKIGDKVTIVPSALASQAAGDVESADDASASMSADAAETVDAAAAMAELAWDEHRIEAEIVDKQKTYLRLKFDEELEKTDLVGCPSWRLDHGYNDLTYERMQAAMEAIDHDVEFVESRGGTKYQNILSGTRLNDLILGVDPPGDRTTRGAFWEDARIQSWYDRYSRSDPLVIDGDPDLGLNASQTKAIATMLKERISLVQGPPGTGKTRTIVQAIKLLKHEFQVPHPILLAAHTNVAVDNLAEGCIRAGLKVVRVGPSSRARTSIANATLDAYFIRHPLKARLDDMKRRMDALERQKGALDAANRSRDAAGDVSDLDGWDALADATAGALPTSGETPEQQLGKLKRTYYFLRSTIRGQILNGADVICGSAIAAGSPELDTIDFPVVFFDEGSMATEPISLVPLMKGCRHLSIIGDHKQLPPVVTSADAKEAGLSRSLFERLIENREKRKPVSSTMLDVQFRMHPSIADYPVATFYGGALASGESTHAIEPVQSTFLPCHRDAVGAADAGKGSGRDEVAARYLGFVHHTGHESKADNHSLQNHSESRLLLEILVDLLARNPSLRGSDIGIVTPYLGQQILLEKMLQVEASPQRRRAVALLKGNVGRASELGDVDIHTVDGFEGREKRVILFSTVRTNPAGYVGFLADGRRLNVALTRAQSCLLVVGSVQTLRNAKISESAASRISGSGGGGAGNVDSPNVEALRGYAEYVEAKGLVVDAEERVRELKLQRGEITAEEARVEQVEEEEQGGGGDDEHQPQEATFAEADAGSGSFEDQPSWEDLTHEQRL</sequence>
<dbReference type="EMBL" id="OOIP01000005">
    <property type="protein sequence ID" value="SPO36699.1"/>
    <property type="molecule type" value="Genomic_DNA"/>
</dbReference>
<dbReference type="Pfam" id="PF13087">
    <property type="entry name" value="AAA_12"/>
    <property type="match status" value="1"/>
</dbReference>
<dbReference type="GO" id="GO:0003724">
    <property type="term" value="F:RNA helicase activity"/>
    <property type="evidence" value="ECO:0007669"/>
    <property type="project" value="TreeGrafter"/>
</dbReference>
<feature type="region of interest" description="Disordered" evidence="2">
    <location>
        <begin position="49"/>
        <end position="72"/>
    </location>
</feature>
<dbReference type="Pfam" id="PF13086">
    <property type="entry name" value="AAA_11"/>
    <property type="match status" value="1"/>
</dbReference>
<keyword evidence="6" id="KW-1185">Reference proteome</keyword>
<dbReference type="Proteomes" id="UP000323386">
    <property type="component" value="Unassembled WGS sequence"/>
</dbReference>
<dbReference type="InterPro" id="IPR041677">
    <property type="entry name" value="DNA2/NAM7_AAA_11"/>
</dbReference>
<dbReference type="AlphaFoldDB" id="A0A5C3EZV9"/>
<evidence type="ECO:0000259" key="3">
    <source>
        <dbReference type="Pfam" id="PF13086"/>
    </source>
</evidence>
<dbReference type="PANTHER" id="PTHR10887:SF517">
    <property type="entry name" value="RNA HELICASE NONSENSE MRNA REDUCING FACTOR"/>
    <property type="match status" value="1"/>
</dbReference>
<dbReference type="PANTHER" id="PTHR10887">
    <property type="entry name" value="DNA2/NAM7 HELICASE FAMILY"/>
    <property type="match status" value="1"/>
</dbReference>
<protein>
    <submittedName>
        <fullName evidence="5">Related to regulator of nonsense transcripts 1</fullName>
    </submittedName>
</protein>
<feature type="domain" description="DNA2/NAM7 helicase-like C-terminal" evidence="4">
    <location>
        <begin position="633"/>
        <end position="867"/>
    </location>
</feature>
<dbReference type="InterPro" id="IPR047187">
    <property type="entry name" value="SF1_C_Upf1"/>
</dbReference>
<evidence type="ECO:0000256" key="1">
    <source>
        <dbReference type="SAM" id="Coils"/>
    </source>
</evidence>
<dbReference type="GO" id="GO:0000184">
    <property type="term" value="P:nuclear-transcribed mRNA catabolic process, nonsense-mediated decay"/>
    <property type="evidence" value="ECO:0007669"/>
    <property type="project" value="TreeGrafter"/>
</dbReference>
<dbReference type="InterPro" id="IPR041679">
    <property type="entry name" value="DNA2/NAM7-like_C"/>
</dbReference>
<feature type="domain" description="DNA2/NAM7 helicase helicase" evidence="3">
    <location>
        <begin position="380"/>
        <end position="625"/>
    </location>
</feature>
<dbReference type="Gene3D" id="3.40.50.300">
    <property type="entry name" value="P-loop containing nucleotide triphosphate hydrolases"/>
    <property type="match status" value="2"/>
</dbReference>
<keyword evidence="1" id="KW-0175">Coiled coil</keyword>
<feature type="coiled-coil region" evidence="1">
    <location>
        <begin position="476"/>
        <end position="503"/>
    </location>
</feature>
<dbReference type="CDD" id="cd18808">
    <property type="entry name" value="SF1_C_Upf1"/>
    <property type="match status" value="1"/>
</dbReference>
<evidence type="ECO:0000313" key="6">
    <source>
        <dbReference type="Proteomes" id="UP000323386"/>
    </source>
</evidence>
<dbReference type="SUPFAM" id="SSF52540">
    <property type="entry name" value="P-loop containing nucleoside triphosphate hydrolases"/>
    <property type="match status" value="1"/>
</dbReference>
<accession>A0A5C3EZV9</accession>
<dbReference type="OrthoDB" id="6513042at2759"/>
<feature type="compositionally biased region" description="Low complexity" evidence="2">
    <location>
        <begin position="49"/>
        <end position="60"/>
    </location>
</feature>
<evidence type="ECO:0000256" key="2">
    <source>
        <dbReference type="SAM" id="MobiDB-lite"/>
    </source>
</evidence>